<accession>A0A8J5MGD1</accession>
<name>A0A8J5MGD1_9STRA</name>
<sequence length="140" mass="16701">MSTLSHKRRHNHVVRATLRRKYIYMKTGSMSGDVRECVRRRLLHYWSDNKMVRSERILYYQASGSFRSAILVMDRLTRFRVKAIGSPVVDLQTASRAPRKAGDRTLKTSWWWNALKHSMWNSHLAHPYFDFLLIPRILQR</sequence>
<dbReference type="EMBL" id="JAENGY010000380">
    <property type="protein sequence ID" value="KAG6964402.1"/>
    <property type="molecule type" value="Genomic_DNA"/>
</dbReference>
<keyword evidence="2" id="KW-1185">Reference proteome</keyword>
<dbReference type="Proteomes" id="UP000709295">
    <property type="component" value="Unassembled WGS sequence"/>
</dbReference>
<comment type="caution">
    <text evidence="1">The sequence shown here is derived from an EMBL/GenBank/DDBJ whole genome shotgun (WGS) entry which is preliminary data.</text>
</comment>
<organism evidence="1 2">
    <name type="scientific">Phytophthora aleatoria</name>
    <dbReference type="NCBI Taxonomy" id="2496075"/>
    <lineage>
        <taxon>Eukaryota</taxon>
        <taxon>Sar</taxon>
        <taxon>Stramenopiles</taxon>
        <taxon>Oomycota</taxon>
        <taxon>Peronosporomycetes</taxon>
        <taxon>Peronosporales</taxon>
        <taxon>Peronosporaceae</taxon>
        <taxon>Phytophthora</taxon>
    </lineage>
</organism>
<reference evidence="1" key="1">
    <citation type="submission" date="2021-01" db="EMBL/GenBank/DDBJ databases">
        <title>Phytophthora aleatoria, a newly-described species from Pinus radiata is distinct from Phytophthora cactorum isolates based on comparative genomics.</title>
        <authorList>
            <person name="Mcdougal R."/>
            <person name="Panda P."/>
            <person name="Williams N."/>
            <person name="Studholme D.J."/>
        </authorList>
    </citation>
    <scope>NUCLEOTIDE SEQUENCE</scope>
    <source>
        <strain evidence="1">NZFS 4037</strain>
    </source>
</reference>
<gene>
    <name evidence="1" type="ORF">JG688_00007718</name>
</gene>
<evidence type="ECO:0000313" key="1">
    <source>
        <dbReference type="EMBL" id="KAG6964402.1"/>
    </source>
</evidence>
<protein>
    <submittedName>
        <fullName evidence="1">Uncharacterized protein</fullName>
    </submittedName>
</protein>
<proteinExistence type="predicted"/>
<evidence type="ECO:0000313" key="2">
    <source>
        <dbReference type="Proteomes" id="UP000709295"/>
    </source>
</evidence>
<dbReference type="AlphaFoldDB" id="A0A8J5MGD1"/>